<dbReference type="AlphaFoldDB" id="A0A1F7G9Q4"/>
<organism evidence="1 2">
    <name type="scientific">Candidatus Roizmanbacteria bacterium RIFCSPHIGHO2_01_FULL_39_12c</name>
    <dbReference type="NCBI Taxonomy" id="1802031"/>
    <lineage>
        <taxon>Bacteria</taxon>
        <taxon>Candidatus Roizmaniibacteriota</taxon>
    </lineage>
</organism>
<sequence length="399" mass="44743">MPKELFISAGEATQVYKESGGRENKLYELDGVSISLLAKDVVAEKIEGDFFSAIEKDIQIASLNLKRKITGKIEIVDREILKVKNSLPEEKREEFDLLYNLLTNARERSRRGYIAAAHRWHLDLENLPWEKPKPQKPHARKILSLTAKVATLGLTMWYSFFGGIKKLPEKIVAADFEKRDKPSEILKVAEGDLKNEELRRGNEINLSGNVYTTDYLRNWAKFLPTNEDSGTDKVTGLVIGSEMIGISPQPDGLGGYVTNEDNEATRWNENVLLAHNYLSGESFSQLQIGSSVAFVTGEGEVREGKVAEVIDLQALTPNSGNSEYLVLGENTETGTLLTGKDLLDLYYENPDYSDNFFLQTCISNKGISTWGRRIIRIEIVGLFEANNDSKHLVGTNFIF</sequence>
<evidence type="ECO:0000313" key="2">
    <source>
        <dbReference type="Proteomes" id="UP000177208"/>
    </source>
</evidence>
<reference evidence="1 2" key="1">
    <citation type="journal article" date="2016" name="Nat. Commun.">
        <title>Thousands of microbial genomes shed light on interconnected biogeochemical processes in an aquifer system.</title>
        <authorList>
            <person name="Anantharaman K."/>
            <person name="Brown C.T."/>
            <person name="Hug L.A."/>
            <person name="Sharon I."/>
            <person name="Castelle C.J."/>
            <person name="Probst A.J."/>
            <person name="Thomas B.C."/>
            <person name="Singh A."/>
            <person name="Wilkins M.J."/>
            <person name="Karaoz U."/>
            <person name="Brodie E.L."/>
            <person name="Williams K.H."/>
            <person name="Hubbard S.S."/>
            <person name="Banfield J.F."/>
        </authorList>
    </citation>
    <scope>NUCLEOTIDE SEQUENCE [LARGE SCALE GENOMIC DNA]</scope>
</reference>
<evidence type="ECO:0000313" key="1">
    <source>
        <dbReference type="EMBL" id="OGK15611.1"/>
    </source>
</evidence>
<protein>
    <submittedName>
        <fullName evidence="1">Uncharacterized protein</fullName>
    </submittedName>
</protein>
<dbReference type="EMBL" id="MFZG01000034">
    <property type="protein sequence ID" value="OGK15611.1"/>
    <property type="molecule type" value="Genomic_DNA"/>
</dbReference>
<dbReference type="Proteomes" id="UP000177208">
    <property type="component" value="Unassembled WGS sequence"/>
</dbReference>
<comment type="caution">
    <text evidence="1">The sequence shown here is derived from an EMBL/GenBank/DDBJ whole genome shotgun (WGS) entry which is preliminary data.</text>
</comment>
<name>A0A1F7G9Q4_9BACT</name>
<gene>
    <name evidence="1" type="ORF">A2774_01910</name>
</gene>
<accession>A0A1F7G9Q4</accession>
<proteinExistence type="predicted"/>